<keyword evidence="2" id="KW-0472">Membrane</keyword>
<dbReference type="Proteomes" id="UP000051952">
    <property type="component" value="Unassembled WGS sequence"/>
</dbReference>
<feature type="transmembrane region" description="Helical" evidence="2">
    <location>
        <begin position="57"/>
        <end position="82"/>
    </location>
</feature>
<reference evidence="4" key="1">
    <citation type="submission" date="2015-09" db="EMBL/GenBank/DDBJ databases">
        <authorList>
            <consortium name="Pathogen Informatics"/>
        </authorList>
    </citation>
    <scope>NUCLEOTIDE SEQUENCE [LARGE SCALE GENOMIC DNA]</scope>
    <source>
        <strain evidence="4">Lake Konstanz</strain>
    </source>
</reference>
<evidence type="ECO:0000313" key="3">
    <source>
        <dbReference type="EMBL" id="CUG90449.1"/>
    </source>
</evidence>
<evidence type="ECO:0000313" key="4">
    <source>
        <dbReference type="Proteomes" id="UP000051952"/>
    </source>
</evidence>
<feature type="transmembrane region" description="Helical" evidence="2">
    <location>
        <begin position="88"/>
        <end position="113"/>
    </location>
</feature>
<evidence type="ECO:0000256" key="1">
    <source>
        <dbReference type="SAM" id="MobiDB-lite"/>
    </source>
</evidence>
<dbReference type="AlphaFoldDB" id="A0A0S4JJW1"/>
<protein>
    <submittedName>
        <fullName evidence="3">Transmembrane protein, putative</fullName>
    </submittedName>
</protein>
<dbReference type="VEuPathDB" id="TriTrypDB:BSAL_26830"/>
<keyword evidence="2" id="KW-1133">Transmembrane helix</keyword>
<feature type="compositionally biased region" description="Basic and acidic residues" evidence="1">
    <location>
        <begin position="211"/>
        <end position="222"/>
    </location>
</feature>
<proteinExistence type="predicted"/>
<keyword evidence="2 3" id="KW-0812">Transmembrane</keyword>
<keyword evidence="4" id="KW-1185">Reference proteome</keyword>
<accession>A0A0S4JJW1</accession>
<name>A0A0S4JJW1_BODSA</name>
<evidence type="ECO:0000256" key="2">
    <source>
        <dbReference type="SAM" id="Phobius"/>
    </source>
</evidence>
<gene>
    <name evidence="3" type="ORF">BSAL_26830</name>
</gene>
<feature type="region of interest" description="Disordered" evidence="1">
    <location>
        <begin position="199"/>
        <end position="222"/>
    </location>
</feature>
<sequence>MVSTVSRATPTWEEAVCCSLCGGTARVPHSVVRRARHDDASSVRGARRSDLGTSTPMVRVCHALTIVALLLMIVQLCAVLIVRPFTTLFSLVHTSVTLSLICVGLLAQLLFMLTSPTATDGIWLVDFAAGEKMTLDAGELLMALWRRGMRLQEQRAQSRDALPPLAELLLLVDKSPTEPPAELVEGPGHLQQDIISAASETSSQNSNVDQRPADKKYWDDQGRARVSNKTIEEAILQTQVHAESCEDESL</sequence>
<feature type="compositionally biased region" description="Polar residues" evidence="1">
    <location>
        <begin position="199"/>
        <end position="209"/>
    </location>
</feature>
<dbReference type="EMBL" id="CYKH01001831">
    <property type="protein sequence ID" value="CUG90449.1"/>
    <property type="molecule type" value="Genomic_DNA"/>
</dbReference>
<organism evidence="3 4">
    <name type="scientific">Bodo saltans</name>
    <name type="common">Flagellated protozoan</name>
    <dbReference type="NCBI Taxonomy" id="75058"/>
    <lineage>
        <taxon>Eukaryota</taxon>
        <taxon>Discoba</taxon>
        <taxon>Euglenozoa</taxon>
        <taxon>Kinetoplastea</taxon>
        <taxon>Metakinetoplastina</taxon>
        <taxon>Eubodonida</taxon>
        <taxon>Bodonidae</taxon>
        <taxon>Bodo</taxon>
    </lineage>
</organism>